<dbReference type="InterPro" id="IPR001900">
    <property type="entry name" value="RNase_II/R"/>
</dbReference>
<evidence type="ECO:0000313" key="5">
    <source>
        <dbReference type="Proteomes" id="UP000279271"/>
    </source>
</evidence>
<feature type="compositionally biased region" description="Basic residues" evidence="2">
    <location>
        <begin position="1"/>
        <end position="11"/>
    </location>
</feature>
<dbReference type="InterPro" id="IPR000073">
    <property type="entry name" value="AB_hydrolase_1"/>
</dbReference>
<accession>A0A3M7KWL7</accession>
<dbReference type="PROSITE" id="PS01175">
    <property type="entry name" value="RIBONUCLEASE_II"/>
    <property type="match status" value="1"/>
</dbReference>
<dbReference type="GO" id="GO:0003723">
    <property type="term" value="F:RNA binding"/>
    <property type="evidence" value="ECO:0007669"/>
    <property type="project" value="InterPro"/>
</dbReference>
<dbReference type="EMBL" id="QOKY01000183">
    <property type="protein sequence ID" value="RMZ54160.1"/>
    <property type="molecule type" value="Genomic_DNA"/>
</dbReference>
<dbReference type="InterPro" id="IPR029058">
    <property type="entry name" value="AB_hydrolase_fold"/>
</dbReference>
<dbReference type="InterPro" id="IPR022966">
    <property type="entry name" value="RNase_II/R_CS"/>
</dbReference>
<dbReference type="GO" id="GO:0006402">
    <property type="term" value="P:mRNA catabolic process"/>
    <property type="evidence" value="ECO:0007669"/>
    <property type="project" value="TreeGrafter"/>
</dbReference>
<dbReference type="SUPFAM" id="SSF50249">
    <property type="entry name" value="Nucleic acid-binding proteins"/>
    <property type="match status" value="1"/>
</dbReference>
<dbReference type="PANTHER" id="PTHR23355">
    <property type="entry name" value="RIBONUCLEASE"/>
    <property type="match status" value="1"/>
</dbReference>
<comment type="similarity">
    <text evidence="1">Belongs to the RNR ribonuclease family.</text>
</comment>
<evidence type="ECO:0000256" key="1">
    <source>
        <dbReference type="RuleBase" id="RU003901"/>
    </source>
</evidence>
<feature type="domain" description="RNB" evidence="3">
    <location>
        <begin position="148"/>
        <end position="489"/>
    </location>
</feature>
<evidence type="ECO:0000256" key="2">
    <source>
        <dbReference type="SAM" id="MobiDB-lite"/>
    </source>
</evidence>
<comment type="caution">
    <text evidence="4">The sequence shown here is derived from an EMBL/GenBank/DDBJ whole genome shotgun (WGS) entry which is preliminary data.</text>
</comment>
<feature type="region of interest" description="Disordered" evidence="2">
    <location>
        <begin position="1"/>
        <end position="22"/>
    </location>
</feature>
<dbReference type="GO" id="GO:0000175">
    <property type="term" value="F:3'-5'-RNA exonuclease activity"/>
    <property type="evidence" value="ECO:0007669"/>
    <property type="project" value="TreeGrafter"/>
</dbReference>
<evidence type="ECO:0000259" key="3">
    <source>
        <dbReference type="SMART" id="SM00955"/>
    </source>
</evidence>
<dbReference type="Pfam" id="PF00773">
    <property type="entry name" value="RNB"/>
    <property type="match status" value="1"/>
</dbReference>
<dbReference type="Gene3D" id="2.40.50.690">
    <property type="match status" value="1"/>
</dbReference>
<gene>
    <name evidence="4" type="ORF">APUTEX25_005316</name>
</gene>
<dbReference type="Pfam" id="PF00561">
    <property type="entry name" value="Abhydrolase_1"/>
    <property type="match status" value="1"/>
</dbReference>
<dbReference type="GO" id="GO:0000932">
    <property type="term" value="C:P-body"/>
    <property type="evidence" value="ECO:0007669"/>
    <property type="project" value="TreeGrafter"/>
</dbReference>
<name>A0A3M7KWL7_AUXPR</name>
<reference evidence="5" key="1">
    <citation type="journal article" date="2018" name="Algal Res.">
        <title>Characterization of plant carbon substrate utilization by Auxenochlorella protothecoides.</title>
        <authorList>
            <person name="Vogler B.W."/>
            <person name="Starkenburg S.R."/>
            <person name="Sudasinghe N."/>
            <person name="Schambach J.Y."/>
            <person name="Rollin J.A."/>
            <person name="Pattathil S."/>
            <person name="Barry A.N."/>
        </authorList>
    </citation>
    <scope>NUCLEOTIDE SEQUENCE [LARGE SCALE GENOMIC DNA]</scope>
    <source>
        <strain evidence="5">UTEX 25</strain>
    </source>
</reference>
<protein>
    <recommendedName>
        <fullName evidence="3">RNB domain-containing protein</fullName>
    </recommendedName>
</protein>
<dbReference type="SMART" id="SM00955">
    <property type="entry name" value="RNB"/>
    <property type="match status" value="1"/>
</dbReference>
<dbReference type="AlphaFoldDB" id="A0A3M7KWL7"/>
<organism evidence="4 5">
    <name type="scientific">Auxenochlorella protothecoides</name>
    <name type="common">Green microalga</name>
    <name type="synonym">Chlorella protothecoides</name>
    <dbReference type="NCBI Taxonomy" id="3075"/>
    <lineage>
        <taxon>Eukaryota</taxon>
        <taxon>Viridiplantae</taxon>
        <taxon>Chlorophyta</taxon>
        <taxon>core chlorophytes</taxon>
        <taxon>Trebouxiophyceae</taxon>
        <taxon>Chlorellales</taxon>
        <taxon>Chlorellaceae</taxon>
        <taxon>Auxenochlorella</taxon>
    </lineage>
</organism>
<sequence>MRRRQLARSPKRQPLPHSIKKYSPADLQQGLKRGTLFRAVIRYNASDTSQAFATLPGLSHDILIKAMAAATGTQHLLVSGRVLQWKDGMECPTAEVRGSLGQAGDLLSETAACLASEGITQGDSFDSKVMACLPQTPWRIGEEECVGRRDLRSARTFSIDPPTARDLDDALSIQELGGGSYRVGVHIADVSHFVRHATELDEEALTRSTSVYMVHNVIPMLPRLLCEELCSLNAGVDRLAFSIVWDMGADGSIRSTWIGRSIIHSCAKLSYLHVQEVLEGREPADCPGLTPVVLTPGHTWEEIKRDCLALHALAKALRAARFQRGALRLDNTKLFFALDKAGNPTDANRLVEEFMLLANTTAANKIADVFPDRALLRRHPAPSPSKLTQLAGQLEALNVTLDVRTAGSLQASLERLRATHSDANLVSAVTQMVTKPMTTAAYFCTGTSEDASGWGHYALAAPRYTHFTSPIRRYPDVAVHRQLAAALEVEAGAEPAVALQRWGCPEAEELERIALHCNERKSAAKAVQDGVLYLHLLQMLERKPHACWAVVVGVGGPRYLDVYIPLIGKELRVQVSDLVAPGPSPRNVVGAWDKQDMRLTLSAGQQEAEAEWAKALRPVVVAPGVESACLPLTLRLLSQLPLIVTSKTRGDGSPAYLIATAYLAGPADGTSIFFNVYGHDRNAHGSPTPRALLIMGFAASHITWAPQLAGLLSEGCLVCLDNRGVGASDAPQHPSAYSTTLMAEDCMAVLEALGWDSVHVVGHSMGAMVAAKLAAAWPHATASLTLISGTGGGWQAIPLSFRSLWLGLQLWMASSVAKRAALDVKFHYSPRTLKQKDARADVSRHELLLEEYLAAASQGDGSQPAHGMTGQLQAVWRHSLSKKECRAIRGAGMPCLVIHGRDDIVAAPRHGAKLARRLRAPFLLLDGAHFVFREQATVVNGVLQNLLQGASFVQAAAASAPGSQTHVPTAALVAELEAWRVQQGRGPKERHAGVSSVASSADSLLHPRHVSSAQACVALL</sequence>
<proteinExistence type="inferred from homology"/>
<dbReference type="InterPro" id="IPR050180">
    <property type="entry name" value="RNR_Ribonuclease"/>
</dbReference>
<evidence type="ECO:0000313" key="4">
    <source>
        <dbReference type="EMBL" id="RMZ54160.1"/>
    </source>
</evidence>
<dbReference type="InterPro" id="IPR012340">
    <property type="entry name" value="NA-bd_OB-fold"/>
</dbReference>
<dbReference type="PANTHER" id="PTHR23355:SF9">
    <property type="entry name" value="DIS3-LIKE EXONUCLEASE 2"/>
    <property type="match status" value="1"/>
</dbReference>
<dbReference type="Proteomes" id="UP000279271">
    <property type="component" value="Unassembled WGS sequence"/>
</dbReference>
<dbReference type="Gene3D" id="3.40.50.1820">
    <property type="entry name" value="alpha/beta hydrolase"/>
    <property type="match status" value="1"/>
</dbReference>
<dbReference type="SUPFAM" id="SSF53474">
    <property type="entry name" value="alpha/beta-Hydrolases"/>
    <property type="match status" value="1"/>
</dbReference>